<dbReference type="AlphaFoldDB" id="A0A9Q2PEL2"/>
<dbReference type="NCBIfam" id="TIGR03177">
    <property type="entry name" value="pilus_cpaB"/>
    <property type="match status" value="1"/>
</dbReference>
<keyword evidence="6" id="KW-1185">Reference proteome</keyword>
<gene>
    <name evidence="3" type="primary">cpaB</name>
    <name evidence="3" type="ORF">JQX41_18845</name>
    <name evidence="4" type="ORF">JQX48_18865</name>
</gene>
<dbReference type="Pfam" id="PF08666">
    <property type="entry name" value="SAF"/>
    <property type="match status" value="1"/>
</dbReference>
<dbReference type="Pfam" id="PF16976">
    <property type="entry name" value="RcpC"/>
    <property type="match status" value="1"/>
</dbReference>
<evidence type="ECO:0000256" key="1">
    <source>
        <dbReference type="SAM" id="MobiDB-lite"/>
    </source>
</evidence>
<dbReference type="SMART" id="SM00858">
    <property type="entry name" value="SAF"/>
    <property type="match status" value="1"/>
</dbReference>
<dbReference type="InterPro" id="IPR013974">
    <property type="entry name" value="SAF"/>
</dbReference>
<dbReference type="EMBL" id="JAFBXF010000015">
    <property type="protein sequence ID" value="MBM2419053.1"/>
    <property type="molecule type" value="Genomic_DNA"/>
</dbReference>
<evidence type="ECO:0000313" key="6">
    <source>
        <dbReference type="Proteomes" id="UP000809440"/>
    </source>
</evidence>
<evidence type="ECO:0000313" key="5">
    <source>
        <dbReference type="Proteomes" id="UP000755667"/>
    </source>
</evidence>
<dbReference type="Proteomes" id="UP000809440">
    <property type="component" value="Unassembled WGS sequence"/>
</dbReference>
<reference evidence="3 6" key="1">
    <citation type="submission" date="2021-01" db="EMBL/GenBank/DDBJ databases">
        <title>Diatom-associated Roseobacters Show Island Model of Population Structure.</title>
        <authorList>
            <person name="Qu L."/>
            <person name="Feng X."/>
            <person name="Chen Y."/>
            <person name="Li L."/>
            <person name="Wang X."/>
            <person name="Hu Z."/>
            <person name="Wang H."/>
            <person name="Luo H."/>
        </authorList>
    </citation>
    <scope>NUCLEOTIDE SEQUENCE</scope>
    <source>
        <strain evidence="4 6">CC28-63</strain>
        <strain evidence="3">CC28-69</strain>
    </source>
</reference>
<organism evidence="3 5">
    <name type="scientific">Marivita cryptomonadis</name>
    <dbReference type="NCBI Taxonomy" id="505252"/>
    <lineage>
        <taxon>Bacteria</taxon>
        <taxon>Pseudomonadati</taxon>
        <taxon>Pseudomonadota</taxon>
        <taxon>Alphaproteobacteria</taxon>
        <taxon>Rhodobacterales</taxon>
        <taxon>Roseobacteraceae</taxon>
        <taxon>Marivita</taxon>
    </lineage>
</organism>
<dbReference type="RefSeq" id="WP_085631612.1">
    <property type="nucleotide sequence ID" value="NZ_JAFBWU010000015.1"/>
</dbReference>
<dbReference type="InterPro" id="IPR031571">
    <property type="entry name" value="RcpC_dom"/>
</dbReference>
<protein>
    <submittedName>
        <fullName evidence="3">Flp pilus assembly protein CpaB</fullName>
    </submittedName>
</protein>
<dbReference type="CDD" id="cd11614">
    <property type="entry name" value="SAF_CpaB_FlgA_like"/>
    <property type="match status" value="1"/>
</dbReference>
<dbReference type="Proteomes" id="UP000755667">
    <property type="component" value="Unassembled WGS sequence"/>
</dbReference>
<name>A0A9Q2PEL2_9RHOB</name>
<sequence>MRRLLIILVALVAGVGTLGLLELSRPTPVTEPTEITQTDTVRVLVFNRDMPRGTIVDASSLIWQEQLRSAVSATTLTSETEDAPYPSDIVGKLVRRDVLAGEIVRPDDLVDRASGFMALTLTPGTRAVGLSVTAQKLAGGFILPEDRIDLIHTVSGDFDRDGRAGSFSQTILENIRVLAIGDTPTSRVTFQTADQQENAASRTAEINMTGDTITLEMTEEEAEVLFSALASGQVSLALRSIDDHGPSRVVSILGFEKPEPPAPEPVVLPPEPPQQPAEPAAVEIEPEESEPTPPKRSVRVISGGQTTIVDVP</sequence>
<evidence type="ECO:0000313" key="4">
    <source>
        <dbReference type="EMBL" id="MBM2419053.1"/>
    </source>
</evidence>
<dbReference type="EMBL" id="JAFBXE010000015">
    <property type="protein sequence ID" value="MBM2414382.1"/>
    <property type="molecule type" value="Genomic_DNA"/>
</dbReference>
<dbReference type="GeneID" id="62642239"/>
<dbReference type="OrthoDB" id="163768at2"/>
<accession>A0A9Q2PEL2</accession>
<feature type="domain" description="SAF" evidence="2">
    <location>
        <begin position="41"/>
        <end position="110"/>
    </location>
</feature>
<dbReference type="InterPro" id="IPR017592">
    <property type="entry name" value="Pilus_assmbl_Flp-typ_CpaB"/>
</dbReference>
<evidence type="ECO:0000313" key="3">
    <source>
        <dbReference type="EMBL" id="MBM2414382.1"/>
    </source>
</evidence>
<feature type="compositionally biased region" description="Polar residues" evidence="1">
    <location>
        <begin position="303"/>
        <end position="312"/>
    </location>
</feature>
<comment type="caution">
    <text evidence="3">The sequence shown here is derived from an EMBL/GenBank/DDBJ whole genome shotgun (WGS) entry which is preliminary data.</text>
</comment>
<feature type="compositionally biased region" description="Pro residues" evidence="1">
    <location>
        <begin position="260"/>
        <end position="276"/>
    </location>
</feature>
<proteinExistence type="predicted"/>
<evidence type="ECO:0000259" key="2">
    <source>
        <dbReference type="SMART" id="SM00858"/>
    </source>
</evidence>
<feature type="region of interest" description="Disordered" evidence="1">
    <location>
        <begin position="259"/>
        <end position="312"/>
    </location>
</feature>